<dbReference type="PROSITE" id="PS50082">
    <property type="entry name" value="WD_REPEATS_2"/>
    <property type="match status" value="1"/>
</dbReference>
<dbReference type="PROSITE" id="PS50294">
    <property type="entry name" value="WD_REPEATS_REGION"/>
    <property type="match status" value="1"/>
</dbReference>
<keyword evidence="2" id="KW-0677">Repeat</keyword>
<dbReference type="InterPro" id="IPR036322">
    <property type="entry name" value="WD40_repeat_dom_sf"/>
</dbReference>
<dbReference type="InterPro" id="IPR019775">
    <property type="entry name" value="WD40_repeat_CS"/>
</dbReference>
<evidence type="ECO:0000256" key="3">
    <source>
        <dbReference type="PROSITE-ProRule" id="PRU00221"/>
    </source>
</evidence>
<reference evidence="4 5" key="1">
    <citation type="submission" date="2024-08" db="EMBL/GenBank/DDBJ databases">
        <authorList>
            <person name="Will J Nash"/>
            <person name="Angela Man"/>
            <person name="Seanna McTaggart"/>
            <person name="Kendall Baker"/>
            <person name="Tom Barker"/>
            <person name="Leah Catchpole"/>
            <person name="Alex Durrant"/>
            <person name="Karim Gharbi"/>
            <person name="Naomi Irish"/>
            <person name="Gemy Kaithakottil"/>
            <person name="Debby Ku"/>
            <person name="Aaliyah Providence"/>
            <person name="Felix Shaw"/>
            <person name="David Swarbreck"/>
            <person name="Chris Watkins"/>
            <person name="Ann M. McCartney"/>
            <person name="Giulio Formenti"/>
            <person name="Alice Mouton"/>
            <person name="Noel Vella"/>
            <person name="Bjorn M von Reumont"/>
            <person name="Adriana Vella"/>
            <person name="Wilfried Haerty"/>
        </authorList>
    </citation>
    <scope>NUCLEOTIDE SEQUENCE [LARGE SCALE GENOMIC DNA]</scope>
</reference>
<keyword evidence="5" id="KW-1185">Reference proteome</keyword>
<keyword evidence="1 3" id="KW-0853">WD repeat</keyword>
<dbReference type="PANTHER" id="PTHR19854">
    <property type="entry name" value="TRANSDUCIN BETA-LIKE 3"/>
    <property type="match status" value="1"/>
</dbReference>
<dbReference type="InterPro" id="IPR001680">
    <property type="entry name" value="WD40_rpt"/>
</dbReference>
<evidence type="ECO:0000256" key="2">
    <source>
        <dbReference type="ARBA" id="ARBA00022737"/>
    </source>
</evidence>
<dbReference type="SMART" id="SM00320">
    <property type="entry name" value="WD40"/>
    <property type="match status" value="4"/>
</dbReference>
<dbReference type="Gene3D" id="2.130.10.10">
    <property type="entry name" value="YVTN repeat-like/Quinoprotein amine dehydrogenase"/>
    <property type="match status" value="2"/>
</dbReference>
<proteinExistence type="predicted"/>
<evidence type="ECO:0000313" key="5">
    <source>
        <dbReference type="Proteomes" id="UP001642520"/>
    </source>
</evidence>
<dbReference type="PROSITE" id="PS00678">
    <property type="entry name" value="WD_REPEATS_1"/>
    <property type="match status" value="1"/>
</dbReference>
<feature type="repeat" description="WD" evidence="3">
    <location>
        <begin position="272"/>
        <end position="314"/>
    </location>
</feature>
<evidence type="ECO:0000256" key="1">
    <source>
        <dbReference type="ARBA" id="ARBA00022574"/>
    </source>
</evidence>
<gene>
    <name evidence="4" type="ORF">XYLVIOL_LOCUS9153</name>
</gene>
<dbReference type="Proteomes" id="UP001642520">
    <property type="component" value="Unassembled WGS sequence"/>
</dbReference>
<evidence type="ECO:0008006" key="6">
    <source>
        <dbReference type="Google" id="ProtNLM"/>
    </source>
</evidence>
<dbReference type="EMBL" id="CAXAJV020001299">
    <property type="protein sequence ID" value="CAL7948937.1"/>
    <property type="molecule type" value="Genomic_DNA"/>
</dbReference>
<evidence type="ECO:0000313" key="4">
    <source>
        <dbReference type="EMBL" id="CAL7948937.1"/>
    </source>
</evidence>
<comment type="caution">
    <text evidence="4">The sequence shown here is derived from an EMBL/GenBank/DDBJ whole genome shotgun (WGS) entry which is preliminary data.</text>
</comment>
<dbReference type="SUPFAM" id="SSF50978">
    <property type="entry name" value="WD40 repeat-like"/>
    <property type="match status" value="1"/>
</dbReference>
<dbReference type="InterPro" id="IPR015943">
    <property type="entry name" value="WD40/YVTN_repeat-like_dom_sf"/>
</dbReference>
<name>A0ABP1P9K3_XYLVO</name>
<protein>
    <recommendedName>
        <fullName evidence="6">Guanine nucleotide-binding protein subunit beta-like protein 1</fullName>
    </recommendedName>
</protein>
<dbReference type="PANTHER" id="PTHR19854:SF1">
    <property type="entry name" value="GUANINE NUCLEOTIDE-BINDING PROTEIN SUBUNIT BETA-LIKE PROTEIN 1"/>
    <property type="match status" value="1"/>
</dbReference>
<dbReference type="Pfam" id="PF00400">
    <property type="entry name" value="WD40"/>
    <property type="match status" value="1"/>
</dbReference>
<accession>A0ABP1P9K3</accession>
<organism evidence="4 5">
    <name type="scientific">Xylocopa violacea</name>
    <name type="common">Violet carpenter bee</name>
    <name type="synonym">Apis violacea</name>
    <dbReference type="NCBI Taxonomy" id="135666"/>
    <lineage>
        <taxon>Eukaryota</taxon>
        <taxon>Metazoa</taxon>
        <taxon>Ecdysozoa</taxon>
        <taxon>Arthropoda</taxon>
        <taxon>Hexapoda</taxon>
        <taxon>Insecta</taxon>
        <taxon>Pterygota</taxon>
        <taxon>Neoptera</taxon>
        <taxon>Endopterygota</taxon>
        <taxon>Hymenoptera</taxon>
        <taxon>Apocrita</taxon>
        <taxon>Aculeata</taxon>
        <taxon>Apoidea</taxon>
        <taxon>Anthophila</taxon>
        <taxon>Apidae</taxon>
        <taxon>Xylocopa</taxon>
        <taxon>Xylocopa</taxon>
    </lineage>
</organism>
<sequence>MAIPSPDPIYLLRGDMGCVHCVLFQITPNVEHLYAGTTKGNIHIWDLNTNREICQITSGQDSCLNLLSLNIDHLLVQHKCGLLKMYKKTESQWIVHKSVNIDFYHYCRIQKLSESEVFVPLKESTIGILSTNSLNVELKLSTSDLKNLGEVMVIKPLQNESLVLVGYEGGKLILWDVRQSKILNSLTVESNPMALEFDPTLMKGVIAGTSDNIQIFTLSVNHLLCDKSKITLTNPGTSVITIRPDAKVIAIGGWDSRVRIFSWKNLKPLAVLDQHKKAIQDISYSTRQISAYNNKNIMATAAEDGYIALWDIYN</sequence>